<protein>
    <recommendedName>
        <fullName evidence="4">DUF3011 domain-containing protein</fullName>
    </recommendedName>
</protein>
<sequence>MAINLQAIAATLMVTGLSMGTLVSNPIPASAREAITCQSRRNQRETCPVATNGRVRLVRQLSRATCARNWGYTRNIIWVRNGCRAEFLVGNRYDSENRRYNRRDRDNRYDSDRPYNRRDR</sequence>
<evidence type="ECO:0008006" key="4">
    <source>
        <dbReference type="Google" id="ProtNLM"/>
    </source>
</evidence>
<dbReference type="InterPro" id="IPR021381">
    <property type="entry name" value="DUF3011"/>
</dbReference>
<dbReference type="OrthoDB" id="424028at2"/>
<dbReference type="EMBL" id="PVWJ01000065">
    <property type="protein sequence ID" value="PSB02316.1"/>
    <property type="molecule type" value="Genomic_DNA"/>
</dbReference>
<comment type="caution">
    <text evidence="2">The sequence shown here is derived from an EMBL/GenBank/DDBJ whole genome shotgun (WGS) entry which is preliminary data.</text>
</comment>
<feature type="region of interest" description="Disordered" evidence="1">
    <location>
        <begin position="99"/>
        <end position="120"/>
    </location>
</feature>
<reference evidence="2 3" key="2">
    <citation type="submission" date="2018-03" db="EMBL/GenBank/DDBJ databases">
        <title>The ancient ancestry and fast evolution of plastids.</title>
        <authorList>
            <person name="Moore K.R."/>
            <person name="Magnabosco C."/>
            <person name="Momper L."/>
            <person name="Gold D.A."/>
            <person name="Bosak T."/>
            <person name="Fournier G.P."/>
        </authorList>
    </citation>
    <scope>NUCLEOTIDE SEQUENCE [LARGE SCALE GENOMIC DNA]</scope>
    <source>
        <strain evidence="2 3">CCAP 1448/3</strain>
    </source>
</reference>
<keyword evidence="3" id="KW-1185">Reference proteome</keyword>
<dbReference type="AlphaFoldDB" id="A0A2T1C216"/>
<gene>
    <name evidence="2" type="ORF">C7B64_13865</name>
</gene>
<evidence type="ECO:0000313" key="3">
    <source>
        <dbReference type="Proteomes" id="UP000238762"/>
    </source>
</evidence>
<dbReference type="Proteomes" id="UP000238762">
    <property type="component" value="Unassembled WGS sequence"/>
</dbReference>
<proteinExistence type="predicted"/>
<dbReference type="Pfam" id="PF11218">
    <property type="entry name" value="DUF3011"/>
    <property type="match status" value="1"/>
</dbReference>
<accession>A0A2T1C216</accession>
<dbReference type="RefSeq" id="WP_106289248.1">
    <property type="nucleotide sequence ID" value="NZ_CAWNTC010000079.1"/>
</dbReference>
<name>A0A2T1C216_9CYAN</name>
<evidence type="ECO:0000256" key="1">
    <source>
        <dbReference type="SAM" id="MobiDB-lite"/>
    </source>
</evidence>
<reference evidence="2 3" key="1">
    <citation type="submission" date="2018-02" db="EMBL/GenBank/DDBJ databases">
        <authorList>
            <person name="Cohen D.B."/>
            <person name="Kent A.D."/>
        </authorList>
    </citation>
    <scope>NUCLEOTIDE SEQUENCE [LARGE SCALE GENOMIC DNA]</scope>
    <source>
        <strain evidence="2 3">CCAP 1448/3</strain>
    </source>
</reference>
<evidence type="ECO:0000313" key="2">
    <source>
        <dbReference type="EMBL" id="PSB02316.1"/>
    </source>
</evidence>
<organism evidence="2 3">
    <name type="scientific">Merismopedia glauca CCAP 1448/3</name>
    <dbReference type="NCBI Taxonomy" id="1296344"/>
    <lineage>
        <taxon>Bacteria</taxon>
        <taxon>Bacillati</taxon>
        <taxon>Cyanobacteriota</taxon>
        <taxon>Cyanophyceae</taxon>
        <taxon>Synechococcales</taxon>
        <taxon>Merismopediaceae</taxon>
        <taxon>Merismopedia</taxon>
    </lineage>
</organism>